<evidence type="ECO:0000313" key="2">
    <source>
        <dbReference type="EMBL" id="SDA37258.1"/>
    </source>
</evidence>
<dbReference type="GO" id="GO:0005829">
    <property type="term" value="C:cytosol"/>
    <property type="evidence" value="ECO:0007669"/>
    <property type="project" value="TreeGrafter"/>
</dbReference>
<reference evidence="2 3" key="1">
    <citation type="submission" date="2016-10" db="EMBL/GenBank/DDBJ databases">
        <authorList>
            <person name="de Groot N.N."/>
        </authorList>
    </citation>
    <scope>NUCLEOTIDE SEQUENCE [LARGE SCALE GENOMIC DNA]</scope>
    <source>
        <strain evidence="2 3">DSM 15230</strain>
    </source>
</reference>
<evidence type="ECO:0000313" key="3">
    <source>
        <dbReference type="Proteomes" id="UP000199689"/>
    </source>
</evidence>
<dbReference type="CDD" id="cd06130">
    <property type="entry name" value="DNA_pol_III_epsilon_like"/>
    <property type="match status" value="1"/>
</dbReference>
<protein>
    <submittedName>
        <fullName evidence="2">DNA polymerase-3 subunit epsilon</fullName>
    </submittedName>
</protein>
<dbReference type="Gene3D" id="3.30.420.10">
    <property type="entry name" value="Ribonuclease H-like superfamily/Ribonuclease H"/>
    <property type="match status" value="1"/>
</dbReference>
<dbReference type="PANTHER" id="PTHR30231:SF42">
    <property type="entry name" value="EXONUCLEASE"/>
    <property type="match status" value="1"/>
</dbReference>
<dbReference type="Pfam" id="PF00929">
    <property type="entry name" value="RNase_T"/>
    <property type="match status" value="1"/>
</dbReference>
<organism evidence="2 3">
    <name type="scientific">Allisonella histaminiformans</name>
    <dbReference type="NCBI Taxonomy" id="209880"/>
    <lineage>
        <taxon>Bacteria</taxon>
        <taxon>Bacillati</taxon>
        <taxon>Bacillota</taxon>
        <taxon>Negativicutes</taxon>
        <taxon>Veillonellales</taxon>
        <taxon>Veillonellaceae</taxon>
        <taxon>Allisonella</taxon>
    </lineage>
</organism>
<dbReference type="GO" id="GO:0008408">
    <property type="term" value="F:3'-5' exonuclease activity"/>
    <property type="evidence" value="ECO:0007669"/>
    <property type="project" value="TreeGrafter"/>
</dbReference>
<dbReference type="SMART" id="SM00479">
    <property type="entry name" value="EXOIII"/>
    <property type="match status" value="1"/>
</dbReference>
<dbReference type="GeneID" id="87755130"/>
<dbReference type="Proteomes" id="UP000199689">
    <property type="component" value="Unassembled WGS sequence"/>
</dbReference>
<dbReference type="InterPro" id="IPR036397">
    <property type="entry name" value="RNaseH_sf"/>
</dbReference>
<dbReference type="SUPFAM" id="SSF53098">
    <property type="entry name" value="Ribonuclease H-like"/>
    <property type="match status" value="1"/>
</dbReference>
<dbReference type="InterPro" id="IPR012337">
    <property type="entry name" value="RNaseH-like_sf"/>
</dbReference>
<sequence length="195" mass="22142">MKYFAIDFETASREQVSACSLGIVSGGDEGIQDKWYELIRPPVMDFDDGCIRIHQIHPEDVKDKPEFPSYWEEIARLLEGQVVFAHNAPFDMGVLAGTIDYYDLPDIHFYWGDTVTLSRRLWKDMPNHRLNTVAGILGFSFHHHQALADAEACAFIVKKALEETKAASLSEMMESVGLTLHPFSIKRTHKPVSLF</sequence>
<dbReference type="EMBL" id="FMXA01000003">
    <property type="protein sequence ID" value="SDA37258.1"/>
    <property type="molecule type" value="Genomic_DNA"/>
</dbReference>
<evidence type="ECO:0000259" key="1">
    <source>
        <dbReference type="SMART" id="SM00479"/>
    </source>
</evidence>
<dbReference type="RefSeq" id="WP_091362650.1">
    <property type="nucleotide sequence ID" value="NZ_CAUWGZ010000004.1"/>
</dbReference>
<dbReference type="STRING" id="209880.SAMN02910343_00074"/>
<gene>
    <name evidence="2" type="ORF">SAMN02910343_00074</name>
</gene>
<proteinExistence type="predicted"/>
<feature type="domain" description="Exonuclease" evidence="1">
    <location>
        <begin position="2"/>
        <end position="166"/>
    </location>
</feature>
<accession>A0A1G5UVA9</accession>
<dbReference type="OrthoDB" id="9776650at2"/>
<name>A0A1G5UVA9_9FIRM</name>
<dbReference type="PANTHER" id="PTHR30231">
    <property type="entry name" value="DNA POLYMERASE III SUBUNIT EPSILON"/>
    <property type="match status" value="1"/>
</dbReference>
<dbReference type="InterPro" id="IPR013520">
    <property type="entry name" value="Ribonucl_H"/>
</dbReference>
<dbReference type="AlphaFoldDB" id="A0A1G5UVA9"/>
<keyword evidence="3" id="KW-1185">Reference proteome</keyword>
<dbReference type="GO" id="GO:0003676">
    <property type="term" value="F:nucleic acid binding"/>
    <property type="evidence" value="ECO:0007669"/>
    <property type="project" value="InterPro"/>
</dbReference>